<name>A0A6L2K2L1_TANCI</name>
<dbReference type="EMBL" id="BKCJ010001727">
    <property type="protein sequence ID" value="GEU43566.1"/>
    <property type="molecule type" value="Genomic_DNA"/>
</dbReference>
<comment type="caution">
    <text evidence="1">The sequence shown here is derived from an EMBL/GenBank/DDBJ whole genome shotgun (WGS) entry which is preliminary data.</text>
</comment>
<proteinExistence type="predicted"/>
<accession>A0A6L2K2L1</accession>
<dbReference type="AlphaFoldDB" id="A0A6L2K2L1"/>
<protein>
    <submittedName>
        <fullName evidence="1">Uncharacterized protein</fullName>
    </submittedName>
</protein>
<organism evidence="1">
    <name type="scientific">Tanacetum cinerariifolium</name>
    <name type="common">Dalmatian daisy</name>
    <name type="synonym">Chrysanthemum cinerariifolium</name>
    <dbReference type="NCBI Taxonomy" id="118510"/>
    <lineage>
        <taxon>Eukaryota</taxon>
        <taxon>Viridiplantae</taxon>
        <taxon>Streptophyta</taxon>
        <taxon>Embryophyta</taxon>
        <taxon>Tracheophyta</taxon>
        <taxon>Spermatophyta</taxon>
        <taxon>Magnoliopsida</taxon>
        <taxon>eudicotyledons</taxon>
        <taxon>Gunneridae</taxon>
        <taxon>Pentapetalae</taxon>
        <taxon>asterids</taxon>
        <taxon>campanulids</taxon>
        <taxon>Asterales</taxon>
        <taxon>Asteraceae</taxon>
        <taxon>Asteroideae</taxon>
        <taxon>Anthemideae</taxon>
        <taxon>Anthemidinae</taxon>
        <taxon>Tanacetum</taxon>
    </lineage>
</organism>
<gene>
    <name evidence="1" type="ORF">Tci_015544</name>
</gene>
<reference evidence="1" key="1">
    <citation type="journal article" date="2019" name="Sci. Rep.">
        <title>Draft genome of Tanacetum cinerariifolium, the natural source of mosquito coil.</title>
        <authorList>
            <person name="Yamashiro T."/>
            <person name="Shiraishi A."/>
            <person name="Satake H."/>
            <person name="Nakayama K."/>
        </authorList>
    </citation>
    <scope>NUCLEOTIDE SEQUENCE</scope>
</reference>
<evidence type="ECO:0000313" key="1">
    <source>
        <dbReference type="EMBL" id="GEU43566.1"/>
    </source>
</evidence>
<sequence length="169" mass="19365">MKGYFERLRLRRFRFKEVGLGEDSPGRLEEDRKILKSKIFEISISDNSIYNEFNGYSNMDPFQGDHKFTVVAATASMPCGSRNNRSDPKKYNYISLILREYQELNFNSCTYLIFTNCEDVLVSLLSVIAVNGAEGLPKYASSGEGVEVCDFDNRGVERSYVPTKRSKYM</sequence>